<dbReference type="Pfam" id="PF00067">
    <property type="entry name" value="p450"/>
    <property type="match status" value="1"/>
</dbReference>
<protein>
    <submittedName>
        <fullName evidence="7">Uncharacterized protein</fullName>
    </submittedName>
</protein>
<keyword evidence="2 5" id="KW-0479">Metal-binding</keyword>
<evidence type="ECO:0000313" key="7">
    <source>
        <dbReference type="EMBL" id="KAG6504278.1"/>
    </source>
</evidence>
<reference evidence="7 8" key="1">
    <citation type="submission" date="2020-08" db="EMBL/GenBank/DDBJ databases">
        <title>Plant Genome Project.</title>
        <authorList>
            <person name="Zhang R.-G."/>
        </authorList>
    </citation>
    <scope>NUCLEOTIDE SEQUENCE [LARGE SCALE GENOMIC DNA]</scope>
    <source>
        <tissue evidence="7">Rhizome</tissue>
    </source>
</reference>
<name>A0A8J5KYS2_ZINOF</name>
<evidence type="ECO:0000256" key="2">
    <source>
        <dbReference type="ARBA" id="ARBA00022723"/>
    </source>
</evidence>
<dbReference type="Proteomes" id="UP000734854">
    <property type="component" value="Unassembled WGS sequence"/>
</dbReference>
<proteinExistence type="inferred from homology"/>
<dbReference type="EMBL" id="JACMSC010000010">
    <property type="protein sequence ID" value="KAG6504278.1"/>
    <property type="molecule type" value="Genomic_DNA"/>
</dbReference>
<keyword evidence="5" id="KW-0349">Heme</keyword>
<keyword evidence="6" id="KW-0812">Transmembrane</keyword>
<keyword evidence="8" id="KW-1185">Reference proteome</keyword>
<dbReference type="GO" id="GO:0016705">
    <property type="term" value="F:oxidoreductase activity, acting on paired donors, with incorporation or reduction of molecular oxygen"/>
    <property type="evidence" value="ECO:0007669"/>
    <property type="project" value="InterPro"/>
</dbReference>
<gene>
    <name evidence="7" type="ORF">ZIOFF_036609</name>
</gene>
<dbReference type="OrthoDB" id="1470350at2759"/>
<evidence type="ECO:0000256" key="1">
    <source>
        <dbReference type="ARBA" id="ARBA00010617"/>
    </source>
</evidence>
<dbReference type="InterPro" id="IPR001128">
    <property type="entry name" value="Cyt_P450"/>
</dbReference>
<keyword evidence="6" id="KW-0472">Membrane</keyword>
<keyword evidence="5" id="KW-0503">Monooxygenase</keyword>
<evidence type="ECO:0000256" key="6">
    <source>
        <dbReference type="SAM" id="Phobius"/>
    </source>
</evidence>
<organism evidence="7 8">
    <name type="scientific">Zingiber officinale</name>
    <name type="common">Ginger</name>
    <name type="synonym">Amomum zingiber</name>
    <dbReference type="NCBI Taxonomy" id="94328"/>
    <lineage>
        <taxon>Eukaryota</taxon>
        <taxon>Viridiplantae</taxon>
        <taxon>Streptophyta</taxon>
        <taxon>Embryophyta</taxon>
        <taxon>Tracheophyta</taxon>
        <taxon>Spermatophyta</taxon>
        <taxon>Magnoliopsida</taxon>
        <taxon>Liliopsida</taxon>
        <taxon>Zingiberales</taxon>
        <taxon>Zingiberaceae</taxon>
        <taxon>Zingiber</taxon>
    </lineage>
</organism>
<keyword evidence="3 5" id="KW-0560">Oxidoreductase</keyword>
<dbReference type="CDD" id="cd11064">
    <property type="entry name" value="CYP86A"/>
    <property type="match status" value="1"/>
</dbReference>
<dbReference type="InterPro" id="IPR017972">
    <property type="entry name" value="Cyt_P450_CS"/>
</dbReference>
<evidence type="ECO:0000256" key="4">
    <source>
        <dbReference type="ARBA" id="ARBA00023004"/>
    </source>
</evidence>
<evidence type="ECO:0000256" key="3">
    <source>
        <dbReference type="ARBA" id="ARBA00023002"/>
    </source>
</evidence>
<feature type="transmembrane region" description="Helical" evidence="6">
    <location>
        <begin position="21"/>
        <end position="39"/>
    </location>
</feature>
<comment type="similarity">
    <text evidence="1 5">Belongs to the cytochrome P450 family.</text>
</comment>
<evidence type="ECO:0000256" key="5">
    <source>
        <dbReference type="RuleBase" id="RU000461"/>
    </source>
</evidence>
<dbReference type="AlphaFoldDB" id="A0A8J5KYS2"/>
<dbReference type="GO" id="GO:0004497">
    <property type="term" value="F:monooxygenase activity"/>
    <property type="evidence" value="ECO:0007669"/>
    <property type="project" value="UniProtKB-KW"/>
</dbReference>
<dbReference type="GO" id="GO:0005506">
    <property type="term" value="F:iron ion binding"/>
    <property type="evidence" value="ECO:0007669"/>
    <property type="project" value="InterPro"/>
</dbReference>
<dbReference type="PANTHER" id="PTHR24296">
    <property type="entry name" value="CYTOCHROME P450"/>
    <property type="match status" value="1"/>
</dbReference>
<accession>A0A8J5KYS2</accession>
<dbReference type="GO" id="GO:0020037">
    <property type="term" value="F:heme binding"/>
    <property type="evidence" value="ECO:0007669"/>
    <property type="project" value="InterPro"/>
</dbReference>
<comment type="caution">
    <text evidence="7">The sequence shown here is derived from an EMBL/GenBank/DDBJ whole genome shotgun (WGS) entry which is preliminary data.</text>
</comment>
<keyword evidence="6" id="KW-1133">Transmembrane helix</keyword>
<sequence length="521" mass="59031">MVAANGTSCFSMSLLQLWPEFLVSFFCLALFYCYLRLFFKNPTAVPMNWPVAGMLPSLLANLNGLHDWTTEILRETGCTFSFRGPWFMGMDSVLTCDPANLQHVFNANFSNYPKGNEFAEIFDIFGDGIFNADGEMWKRQRAKAHGLFMGPSFRSFVFAASHNKVEKGLLPLLDELARRDEAVDLQDVFLRLTFDMTSYLVFGVDLCCLSIDFPTVPFARAMDDAMATLLLRHTVPPAWWKCMRWFRVGAAERRMAAAWKEIDGFISKCVAEKRKKNSYHDKTNTDLLSSYMNDDDQEGAAFHHKFLRDTAMNFMLAGRDTTGAALSWFFWLLSKNPTAEAKILEELKTISPEKDRSSSATVLFEAEGLGKMVYLHAALCEALRLLPPVPFEHKAAVLPETLPSGQRVERGTRVLVSLFSIGRMEGVWGKDCCEFRPERWISEKGRLRHEPSYKFMSFNSGPRTCLGKEVAFTQMKVAAAAMLYNFQVEAVEGHVVEPKLSIILHMKNGFKARIKRRCSSA</sequence>
<keyword evidence="4 5" id="KW-0408">Iron</keyword>
<dbReference type="PROSITE" id="PS00086">
    <property type="entry name" value="CYTOCHROME_P450"/>
    <property type="match status" value="1"/>
</dbReference>
<evidence type="ECO:0000313" key="8">
    <source>
        <dbReference type="Proteomes" id="UP000734854"/>
    </source>
</evidence>